<dbReference type="PANTHER" id="PTHR30615:SF8">
    <property type="entry name" value="UPF0047 PROTEIN C4A8.02C"/>
    <property type="match status" value="1"/>
</dbReference>
<dbReference type="Pfam" id="PF01894">
    <property type="entry name" value="YjbQ"/>
    <property type="match status" value="1"/>
</dbReference>
<dbReference type="eggNOG" id="COG0432">
    <property type="taxonomic scope" value="Bacteria"/>
</dbReference>
<dbReference type="STRING" id="626369.HMPREF0446_00876"/>
<dbReference type="SUPFAM" id="SSF111038">
    <property type="entry name" value="YjbQ-like"/>
    <property type="match status" value="1"/>
</dbReference>
<reference evidence="2" key="2">
    <citation type="submission" date="2011-10" db="EMBL/GenBank/DDBJ databases">
        <title>The Genome Sequence of Granulicatella elegans ATCC 700633.</title>
        <authorList>
            <consortium name="The Broad Institute Genome Sequencing Platform"/>
            <consortium name="The Broad Institute Genome Sequencing Center for Infectious Disease"/>
            <person name="Earl A."/>
            <person name="Ward D."/>
            <person name="Feldgarden M."/>
            <person name="Gevers D."/>
            <person name="Sibley C.D."/>
            <person name="Field T.R."/>
            <person name="Grinwis M."/>
            <person name="Eshaghurshan C.S."/>
            <person name="Surette M.G."/>
            <person name="Young S.K."/>
            <person name="Zeng Q."/>
            <person name="Gargeya S."/>
            <person name="Fitzgerald M."/>
            <person name="Haas B."/>
            <person name="Abouelleil A."/>
            <person name="Alvarado L."/>
            <person name="Arachchi H.M."/>
            <person name="Berlin A."/>
            <person name="Brown A."/>
            <person name="Chapman S.B."/>
            <person name="Chen Z."/>
            <person name="Dunbar C."/>
            <person name="Freedman E."/>
            <person name="Gearin G."/>
            <person name="Goldberg J."/>
            <person name="Griggs A."/>
            <person name="Gujja S."/>
            <person name="Heiman D."/>
            <person name="Howarth C."/>
            <person name="Larson L."/>
            <person name="Lui A."/>
            <person name="MacDonald P.J.P."/>
            <person name="Montmayeur A."/>
            <person name="Murphy C."/>
            <person name="Neiman D."/>
            <person name="Pearson M."/>
            <person name="Priest M."/>
            <person name="Roberts A."/>
            <person name="Saif S."/>
            <person name="Shea T."/>
            <person name="Shenoy N."/>
            <person name="Sisk P."/>
            <person name="Stolte C."/>
            <person name="Sykes S."/>
            <person name="Wortman J."/>
            <person name="Nusbaum C."/>
            <person name="Birren B."/>
        </authorList>
    </citation>
    <scope>NUCLEOTIDE SEQUENCE [LARGE SCALE GENOMIC DNA]</scope>
    <source>
        <strain evidence="2">ATCC 700633</strain>
    </source>
</reference>
<comment type="caution">
    <text evidence="2">The sequence shown here is derived from an EMBL/GenBank/DDBJ whole genome shotgun (WGS) entry which is preliminary data.</text>
</comment>
<dbReference type="Proteomes" id="UP000002939">
    <property type="component" value="Unassembled WGS sequence"/>
</dbReference>
<dbReference type="OrthoDB" id="9801725at2"/>
<dbReference type="InterPro" id="IPR035917">
    <property type="entry name" value="YjbQ-like_sf"/>
</dbReference>
<dbReference type="RefSeq" id="WP_006703149.1">
    <property type="nucleotide sequence ID" value="NZ_KI391971.1"/>
</dbReference>
<dbReference type="PANTHER" id="PTHR30615">
    <property type="entry name" value="UNCHARACTERIZED PROTEIN YJBQ-RELATED"/>
    <property type="match status" value="1"/>
</dbReference>
<evidence type="ECO:0000256" key="1">
    <source>
        <dbReference type="ARBA" id="ARBA00005534"/>
    </source>
</evidence>
<protein>
    <recommendedName>
        <fullName evidence="4">Secondary thiamine-phosphate synthase enzyme</fullName>
    </recommendedName>
</protein>
<proteinExistence type="inferred from homology"/>
<accession>D0BLM3</accession>
<evidence type="ECO:0008006" key="4">
    <source>
        <dbReference type="Google" id="ProtNLM"/>
    </source>
</evidence>
<organism evidence="2 3">
    <name type="scientific">Granulicatella elegans ATCC 700633</name>
    <dbReference type="NCBI Taxonomy" id="626369"/>
    <lineage>
        <taxon>Bacteria</taxon>
        <taxon>Bacillati</taxon>
        <taxon>Bacillota</taxon>
        <taxon>Bacilli</taxon>
        <taxon>Lactobacillales</taxon>
        <taxon>Carnobacteriaceae</taxon>
        <taxon>Granulicatella</taxon>
    </lineage>
</organism>
<evidence type="ECO:0000313" key="3">
    <source>
        <dbReference type="Proteomes" id="UP000002939"/>
    </source>
</evidence>
<dbReference type="HOGENOM" id="CLU_096980_1_1_9"/>
<comment type="similarity">
    <text evidence="1">Belongs to the UPF0047 family.</text>
</comment>
<dbReference type="Gene3D" id="2.60.120.460">
    <property type="entry name" value="YjbQ-like"/>
    <property type="match status" value="1"/>
</dbReference>
<dbReference type="InterPro" id="IPR001602">
    <property type="entry name" value="UPF0047_YjbQ-like"/>
</dbReference>
<sequence>MTVFQKEFKVDAKEGQVSYIDITNSIHQTITESGIQSGICTVITAHTTCSVFFEEDTHDKDENGVDYLQLDLNTILDKIIPPHLSADSYHYPGEKHYQEVESWPNPEEWLPNGDRSALWNGDAHLKATILGSSETLAVVDGKLAIGKTGYVYFADFDKTRERTRKYRVVIIGE</sequence>
<reference evidence="2" key="1">
    <citation type="submission" date="2009-09" db="EMBL/GenBank/DDBJ databases">
        <authorList>
            <consortium name="The Broad Institute Genome Sequencing Platform"/>
            <person name="Ward D."/>
            <person name="Feldgarden M."/>
            <person name="Earl A."/>
            <person name="Young S.K."/>
            <person name="Zeng Q."/>
            <person name="Koehrsen M."/>
            <person name="Alvarado L."/>
            <person name="Berlin A."/>
            <person name="Bochicchio J."/>
            <person name="Borenstein D."/>
            <person name="Chapman S.B."/>
            <person name="Chen Z."/>
            <person name="Engels R."/>
            <person name="Freedman E."/>
            <person name="Gellesch M."/>
            <person name="Goldberg J."/>
            <person name="Griggs A."/>
            <person name="Gujja S."/>
            <person name="Heilman E."/>
            <person name="Heiman D."/>
            <person name="Hepburn T."/>
            <person name="Howarth C."/>
            <person name="Jen D."/>
            <person name="Larson L."/>
            <person name="Lewis B."/>
            <person name="Mehta T."/>
            <person name="Park D."/>
            <person name="Pearson M."/>
            <person name="Roberts A."/>
            <person name="Saif S."/>
            <person name="Shea T."/>
            <person name="Shenoy N."/>
            <person name="Sisk P."/>
            <person name="Stolte C."/>
            <person name="Sykes S."/>
            <person name="Thomson T."/>
            <person name="Walk T."/>
            <person name="White J."/>
            <person name="Yandava C."/>
            <person name="Sibley C.D."/>
            <person name="Field T.R."/>
            <person name="Grinwis M."/>
            <person name="Eshaghurshan C.S."/>
            <person name="Surette M.G."/>
            <person name="Haas B."/>
            <person name="Nusbaum C."/>
            <person name="Birren B."/>
        </authorList>
    </citation>
    <scope>NUCLEOTIDE SEQUENCE [LARGE SCALE GENOMIC DNA]</scope>
    <source>
        <strain evidence="2">ATCC 700633</strain>
    </source>
</reference>
<dbReference type="EMBL" id="ACRF02000016">
    <property type="protein sequence ID" value="EEW92888.1"/>
    <property type="molecule type" value="Genomic_DNA"/>
</dbReference>
<name>D0BLM3_9LACT</name>
<gene>
    <name evidence="2" type="ORF">HMPREF0446_00876</name>
</gene>
<keyword evidence="3" id="KW-1185">Reference proteome</keyword>
<dbReference type="AlphaFoldDB" id="D0BLM3"/>
<evidence type="ECO:0000313" key="2">
    <source>
        <dbReference type="EMBL" id="EEW92888.1"/>
    </source>
</evidence>